<evidence type="ECO:0000256" key="4">
    <source>
        <dbReference type="ARBA" id="ARBA00010662"/>
    </source>
</evidence>
<evidence type="ECO:0000259" key="8">
    <source>
        <dbReference type="Pfam" id="PF01182"/>
    </source>
</evidence>
<comment type="subcellular location">
    <subcellularLocation>
        <location evidence="2">Cytoplasm</location>
    </subcellularLocation>
</comment>
<dbReference type="AlphaFoldDB" id="A0A0X8HVY8"/>
<dbReference type="STRING" id="45286.A0A0X8HVY8"/>
<keyword evidence="5" id="KW-0963">Cytoplasm</keyword>
<organism evidence="9 10">
    <name type="scientific">Eremothecium sinecaudum</name>
    <dbReference type="NCBI Taxonomy" id="45286"/>
    <lineage>
        <taxon>Eukaryota</taxon>
        <taxon>Fungi</taxon>
        <taxon>Dikarya</taxon>
        <taxon>Ascomycota</taxon>
        <taxon>Saccharomycotina</taxon>
        <taxon>Saccharomycetes</taxon>
        <taxon>Saccharomycetales</taxon>
        <taxon>Saccharomycetaceae</taxon>
        <taxon>Eremothecium</taxon>
    </lineage>
</organism>
<keyword evidence="6" id="KW-0378">Hydrolase</keyword>
<dbReference type="GeneID" id="28725770"/>
<dbReference type="CDD" id="cd01400">
    <property type="entry name" value="6PGL"/>
    <property type="match status" value="1"/>
</dbReference>
<accession>A0A0X8HVY8</accession>
<dbReference type="GO" id="GO:0005737">
    <property type="term" value="C:cytoplasm"/>
    <property type="evidence" value="ECO:0007669"/>
    <property type="project" value="UniProtKB-SubCell"/>
</dbReference>
<evidence type="ECO:0000313" key="10">
    <source>
        <dbReference type="Proteomes" id="UP000243052"/>
    </source>
</evidence>
<keyword evidence="10" id="KW-1185">Reference proteome</keyword>
<dbReference type="RefSeq" id="XP_017989414.1">
    <property type="nucleotide sequence ID" value="XM_018133925.1"/>
</dbReference>
<dbReference type="EMBL" id="CP014247">
    <property type="protein sequence ID" value="AMD22418.1"/>
    <property type="molecule type" value="Genomic_DNA"/>
</dbReference>
<dbReference type="Proteomes" id="UP000243052">
    <property type="component" value="Chromosome vii"/>
</dbReference>
<dbReference type="FunFam" id="3.40.50.1360:FF:000005">
    <property type="entry name" value="6-phosphogluconolactonase"/>
    <property type="match status" value="1"/>
</dbReference>
<dbReference type="OrthoDB" id="432544at2759"/>
<dbReference type="Gene3D" id="3.40.50.1360">
    <property type="match status" value="1"/>
</dbReference>
<dbReference type="InterPro" id="IPR039104">
    <property type="entry name" value="6PGL"/>
</dbReference>
<dbReference type="GO" id="GO:0006098">
    <property type="term" value="P:pentose-phosphate shunt"/>
    <property type="evidence" value="ECO:0007669"/>
    <property type="project" value="InterPro"/>
</dbReference>
<name>A0A0X8HVY8_9SACH</name>
<evidence type="ECO:0000256" key="1">
    <source>
        <dbReference type="ARBA" id="ARBA00000832"/>
    </source>
</evidence>
<evidence type="ECO:0000313" key="9">
    <source>
        <dbReference type="EMBL" id="AMD22418.1"/>
    </source>
</evidence>
<evidence type="ECO:0000256" key="7">
    <source>
        <dbReference type="RuleBase" id="RU365095"/>
    </source>
</evidence>
<comment type="catalytic activity">
    <reaction evidence="1">
        <text>6-phospho-D-glucono-1,5-lactone + H2O = 6-phospho-D-gluconate + H(+)</text>
        <dbReference type="Rhea" id="RHEA:12556"/>
        <dbReference type="ChEBI" id="CHEBI:15377"/>
        <dbReference type="ChEBI" id="CHEBI:15378"/>
        <dbReference type="ChEBI" id="CHEBI:57955"/>
        <dbReference type="ChEBI" id="CHEBI:58759"/>
        <dbReference type="EC" id="3.1.1.31"/>
    </reaction>
</comment>
<evidence type="ECO:0000256" key="5">
    <source>
        <dbReference type="ARBA" id="ARBA00022490"/>
    </source>
</evidence>
<feature type="domain" description="Glucosamine/galactosamine-6-phosphate isomerase" evidence="8">
    <location>
        <begin position="9"/>
        <end position="241"/>
    </location>
</feature>
<dbReference type="InterPro" id="IPR006148">
    <property type="entry name" value="Glc/Gal-6P_isomerase"/>
</dbReference>
<dbReference type="PANTHER" id="PTHR11054:SF24">
    <property type="entry name" value="6-PHOSPHOGLUCONOLACTONASE 3-RELATED"/>
    <property type="match status" value="1"/>
</dbReference>
<dbReference type="GO" id="GO:0017057">
    <property type="term" value="F:6-phosphogluconolactonase activity"/>
    <property type="evidence" value="ECO:0007669"/>
    <property type="project" value="UniProtKB-EC"/>
</dbReference>
<evidence type="ECO:0000256" key="3">
    <source>
        <dbReference type="ARBA" id="ARBA00004961"/>
    </source>
</evidence>
<comment type="similarity">
    <text evidence="4 7">Belongs to the glucosamine/galactosamine-6-phosphate isomerase family. 6-phosphogluconolactonase subfamily.</text>
</comment>
<evidence type="ECO:0000256" key="2">
    <source>
        <dbReference type="ARBA" id="ARBA00004496"/>
    </source>
</evidence>
<dbReference type="InterPro" id="IPR005900">
    <property type="entry name" value="6-phosphogluconolactonase_DevB"/>
</dbReference>
<proteinExistence type="inferred from homology"/>
<protein>
    <recommendedName>
        <fullName evidence="7">6-phosphogluconolactonase-like protein</fullName>
    </recommendedName>
</protein>
<gene>
    <name evidence="9" type="ORF">AW171_hschr74455</name>
</gene>
<dbReference type="GO" id="GO:0005975">
    <property type="term" value="P:carbohydrate metabolic process"/>
    <property type="evidence" value="ECO:0007669"/>
    <property type="project" value="InterPro"/>
</dbReference>
<evidence type="ECO:0000256" key="6">
    <source>
        <dbReference type="ARBA" id="ARBA00022801"/>
    </source>
</evidence>
<dbReference type="SUPFAM" id="SSF100950">
    <property type="entry name" value="NagB/RpiA/CoA transferase-like"/>
    <property type="match status" value="1"/>
</dbReference>
<dbReference type="NCBIfam" id="TIGR01198">
    <property type="entry name" value="pgl"/>
    <property type="match status" value="1"/>
</dbReference>
<sequence>MVKVYRYEDSAKLANELGLFILDEQNKALGSSSDAKRRFSIAVSGGSLVSILRQALLDNSEIAQKVQWSRWSVYFSDERLVGLDDEDSNYGAFKNAILDPLTSSGRGTGPVVYTINESLLDEDANDRIAELYAEELPEGGRLDLILLGCGPDGHTCSLFPGPSHKYLLEERNKLVCWCKDSPKPPSNRITFTMPVLEASASLAFVATGKGKRSVLERIFKQQDQTLPCALVTRRCDSKVTWFCDNDALQDRSIPTSTYSSKRL</sequence>
<dbReference type="InterPro" id="IPR037171">
    <property type="entry name" value="NagB/RpiA_transferase-like"/>
</dbReference>
<comment type="pathway">
    <text evidence="3">Carbohydrate degradation; pentose phosphate pathway; D-ribulose 5-phosphate from D-glucose 6-phosphate (oxidative stage): step 2/3.</text>
</comment>
<dbReference type="Pfam" id="PF01182">
    <property type="entry name" value="Glucosamine_iso"/>
    <property type="match status" value="1"/>
</dbReference>
<dbReference type="PANTHER" id="PTHR11054">
    <property type="entry name" value="6-PHOSPHOGLUCONOLACTONASE"/>
    <property type="match status" value="1"/>
</dbReference>
<reference evidence="9 10" key="1">
    <citation type="submission" date="2016-01" db="EMBL/GenBank/DDBJ databases">
        <title>Genome sequence of the yeast Holleya sinecauda.</title>
        <authorList>
            <person name="Dietrich F.S."/>
        </authorList>
    </citation>
    <scope>NUCLEOTIDE SEQUENCE [LARGE SCALE GENOMIC DNA]</scope>
    <source>
        <strain evidence="9 10">ATCC 58844</strain>
    </source>
</reference>